<name>A0A9N9H1P3_9GLOM</name>
<keyword evidence="2" id="KW-1185">Reference proteome</keyword>
<accession>A0A9N9H1P3</accession>
<dbReference type="EMBL" id="CAJVPQ010004182">
    <property type="protein sequence ID" value="CAG8646305.1"/>
    <property type="molecule type" value="Genomic_DNA"/>
</dbReference>
<organism evidence="1 2">
    <name type="scientific">Funneliformis caledonium</name>
    <dbReference type="NCBI Taxonomy" id="1117310"/>
    <lineage>
        <taxon>Eukaryota</taxon>
        <taxon>Fungi</taxon>
        <taxon>Fungi incertae sedis</taxon>
        <taxon>Mucoromycota</taxon>
        <taxon>Glomeromycotina</taxon>
        <taxon>Glomeromycetes</taxon>
        <taxon>Glomerales</taxon>
        <taxon>Glomeraceae</taxon>
        <taxon>Funneliformis</taxon>
    </lineage>
</organism>
<dbReference type="AlphaFoldDB" id="A0A9N9H1P3"/>
<evidence type="ECO:0000313" key="2">
    <source>
        <dbReference type="Proteomes" id="UP000789570"/>
    </source>
</evidence>
<evidence type="ECO:0000313" key="1">
    <source>
        <dbReference type="EMBL" id="CAG8646305.1"/>
    </source>
</evidence>
<reference evidence="1" key="1">
    <citation type="submission" date="2021-06" db="EMBL/GenBank/DDBJ databases">
        <authorList>
            <person name="Kallberg Y."/>
            <person name="Tangrot J."/>
            <person name="Rosling A."/>
        </authorList>
    </citation>
    <scope>NUCLEOTIDE SEQUENCE</scope>
    <source>
        <strain evidence="1">UK204</strain>
    </source>
</reference>
<gene>
    <name evidence="1" type="ORF">FCALED_LOCUS10829</name>
</gene>
<dbReference type="Proteomes" id="UP000789570">
    <property type="component" value="Unassembled WGS sequence"/>
</dbReference>
<comment type="caution">
    <text evidence="1">The sequence shown here is derived from an EMBL/GenBank/DDBJ whole genome shotgun (WGS) entry which is preliminary data.</text>
</comment>
<protein>
    <submittedName>
        <fullName evidence="1">15875_t:CDS:1</fullName>
    </submittedName>
</protein>
<proteinExistence type="predicted"/>
<sequence>MRILQNKSLDDPEKSDGLKDLKYHQDRGLELILHKEKNNQGGTFFRNKHGKSGS</sequence>